<dbReference type="OrthoDB" id="1446735at2759"/>
<feature type="compositionally biased region" description="Polar residues" evidence="1">
    <location>
        <begin position="167"/>
        <end position="177"/>
    </location>
</feature>
<organism evidence="2 3">
    <name type="scientific">Trifolium subterraneum</name>
    <name type="common">Subterranean clover</name>
    <dbReference type="NCBI Taxonomy" id="3900"/>
    <lineage>
        <taxon>Eukaryota</taxon>
        <taxon>Viridiplantae</taxon>
        <taxon>Streptophyta</taxon>
        <taxon>Embryophyta</taxon>
        <taxon>Tracheophyta</taxon>
        <taxon>Spermatophyta</taxon>
        <taxon>Magnoliopsida</taxon>
        <taxon>eudicotyledons</taxon>
        <taxon>Gunneridae</taxon>
        <taxon>Pentapetalae</taxon>
        <taxon>rosids</taxon>
        <taxon>fabids</taxon>
        <taxon>Fabales</taxon>
        <taxon>Fabaceae</taxon>
        <taxon>Papilionoideae</taxon>
        <taxon>50 kb inversion clade</taxon>
        <taxon>NPAAA clade</taxon>
        <taxon>Hologalegina</taxon>
        <taxon>IRL clade</taxon>
        <taxon>Trifolieae</taxon>
        <taxon>Trifolium</taxon>
    </lineage>
</organism>
<proteinExistence type="predicted"/>
<dbReference type="AlphaFoldDB" id="A0A2Z6MWE9"/>
<gene>
    <name evidence="2" type="ORF">TSUD_264880</name>
</gene>
<protein>
    <submittedName>
        <fullName evidence="2">Uncharacterized protein</fullName>
    </submittedName>
</protein>
<evidence type="ECO:0000313" key="2">
    <source>
        <dbReference type="EMBL" id="GAU28030.1"/>
    </source>
</evidence>
<dbReference type="EMBL" id="DF973366">
    <property type="protein sequence ID" value="GAU28030.1"/>
    <property type="molecule type" value="Genomic_DNA"/>
</dbReference>
<evidence type="ECO:0000256" key="1">
    <source>
        <dbReference type="SAM" id="MobiDB-lite"/>
    </source>
</evidence>
<accession>A0A2Z6MWE9</accession>
<reference evidence="3" key="1">
    <citation type="journal article" date="2017" name="Front. Plant Sci.">
        <title>Climate Clever Clovers: New Paradigm to Reduce the Environmental Footprint of Ruminants by Breeding Low Methanogenic Forages Utilizing Haplotype Variation.</title>
        <authorList>
            <person name="Kaur P."/>
            <person name="Appels R."/>
            <person name="Bayer P.E."/>
            <person name="Keeble-Gagnere G."/>
            <person name="Wang J."/>
            <person name="Hirakawa H."/>
            <person name="Shirasawa K."/>
            <person name="Vercoe P."/>
            <person name="Stefanova K."/>
            <person name="Durmic Z."/>
            <person name="Nichols P."/>
            <person name="Revell C."/>
            <person name="Isobe S.N."/>
            <person name="Edwards D."/>
            <person name="Erskine W."/>
        </authorList>
    </citation>
    <scope>NUCLEOTIDE SEQUENCE [LARGE SCALE GENOMIC DNA]</scope>
    <source>
        <strain evidence="3">cv. Daliak</strain>
    </source>
</reference>
<name>A0A2Z6MWE9_TRISU</name>
<dbReference type="Proteomes" id="UP000242715">
    <property type="component" value="Unassembled WGS sequence"/>
</dbReference>
<feature type="region of interest" description="Disordered" evidence="1">
    <location>
        <begin position="147"/>
        <end position="193"/>
    </location>
</feature>
<feature type="compositionally biased region" description="Basic residues" evidence="1">
    <location>
        <begin position="148"/>
        <end position="158"/>
    </location>
</feature>
<keyword evidence="3" id="KW-1185">Reference proteome</keyword>
<sequence length="276" mass="31470">MSRKPSSSKLKGIMNTNEEEILYGNELSLALQENINKIARDFKAKYKGHPEIQQVIPEEKPAKQGRRDTTILIGKETVSFAFPSDFDTSKFKDIDNLEGWTLEYRKRNTGLCDPYFIPATSTSTNPMKFKSVIEVVNYLLPKGYTKLPSRKRKGKRKVKESNKKTCPGSSSVPQEIENSPEEDVSMETLESDSSSSIVEMLNFVPLTDGVMDDICKDIEPVFPLDEGGYDQDAFNDDFNNQWLLHEENYIHEVIAEEVQECDEEIDESECDDWIVS</sequence>
<evidence type="ECO:0000313" key="3">
    <source>
        <dbReference type="Proteomes" id="UP000242715"/>
    </source>
</evidence>